<sequence>MPALADRGFEPRLGSGSKKVEHTVTLLLAKKTLELAFVHEVIMSSSGPICSPRVFNLEASGRPLVQWLSSIVVTQGEFFVAMETRCGMKGRDKVRNERESGKSYLSNFLADATESATGDYRPTKGVRILEFESPADIHKAEVELWDTSGDSQYESCWPAIQRDAGGVIFVYDPQRPESGGSKQLDVLHSHFVGQQGLKDRHCVVFISKRKDDDKNVKLSNTFSGIPQIPVNIETQGEILRAEFQRYLTRILDGMSKNREQAELNIIR</sequence>
<dbReference type="Pfam" id="PF00071">
    <property type="entry name" value="Ras"/>
    <property type="match status" value="1"/>
</dbReference>
<dbReference type="GO" id="GO:0005525">
    <property type="term" value="F:GTP binding"/>
    <property type="evidence" value="ECO:0007669"/>
    <property type="project" value="InterPro"/>
</dbReference>
<dbReference type="Gene3D" id="3.40.50.300">
    <property type="entry name" value="P-loop containing nucleotide triphosphate hydrolases"/>
    <property type="match status" value="1"/>
</dbReference>
<dbReference type="AlphaFoldDB" id="A0A7R8W893"/>
<dbReference type="SUPFAM" id="SSF52540">
    <property type="entry name" value="P-loop containing nucleoside triphosphate hydrolases"/>
    <property type="match status" value="1"/>
</dbReference>
<dbReference type="InterPro" id="IPR027417">
    <property type="entry name" value="P-loop_NTPase"/>
</dbReference>
<dbReference type="InterPro" id="IPR001806">
    <property type="entry name" value="Small_GTPase"/>
</dbReference>
<protein>
    <submittedName>
        <fullName evidence="1">Uncharacterized protein</fullName>
    </submittedName>
</protein>
<proteinExistence type="predicted"/>
<accession>A0A7R8W893</accession>
<evidence type="ECO:0000313" key="1">
    <source>
        <dbReference type="EMBL" id="CAD7226776.1"/>
    </source>
</evidence>
<name>A0A7R8W893_9CRUS</name>
<reference evidence="1" key="1">
    <citation type="submission" date="2020-11" db="EMBL/GenBank/DDBJ databases">
        <authorList>
            <person name="Tran Van P."/>
        </authorList>
    </citation>
    <scope>NUCLEOTIDE SEQUENCE</scope>
</reference>
<dbReference type="EMBL" id="OB660929">
    <property type="protein sequence ID" value="CAD7226776.1"/>
    <property type="molecule type" value="Genomic_DNA"/>
</dbReference>
<organism evidence="1">
    <name type="scientific">Cyprideis torosa</name>
    <dbReference type="NCBI Taxonomy" id="163714"/>
    <lineage>
        <taxon>Eukaryota</taxon>
        <taxon>Metazoa</taxon>
        <taxon>Ecdysozoa</taxon>
        <taxon>Arthropoda</taxon>
        <taxon>Crustacea</taxon>
        <taxon>Oligostraca</taxon>
        <taxon>Ostracoda</taxon>
        <taxon>Podocopa</taxon>
        <taxon>Podocopida</taxon>
        <taxon>Cytherocopina</taxon>
        <taxon>Cytheroidea</taxon>
        <taxon>Cytherideidae</taxon>
        <taxon>Cyprideis</taxon>
    </lineage>
</organism>
<gene>
    <name evidence="1" type="ORF">CTOB1V02_LOCUS4691</name>
</gene>
<dbReference type="OrthoDB" id="275177at2759"/>
<dbReference type="GO" id="GO:0003924">
    <property type="term" value="F:GTPase activity"/>
    <property type="evidence" value="ECO:0007669"/>
    <property type="project" value="InterPro"/>
</dbReference>